<dbReference type="AlphaFoldDB" id="A0AAV9WLI8"/>
<evidence type="ECO:0008006" key="7">
    <source>
        <dbReference type="Google" id="ProtNLM"/>
    </source>
</evidence>
<dbReference type="EMBL" id="JAVHJL010000002">
    <property type="protein sequence ID" value="KAK6509999.1"/>
    <property type="molecule type" value="Genomic_DNA"/>
</dbReference>
<accession>A0AAV9WLI8</accession>
<dbReference type="GO" id="GO:0001179">
    <property type="term" value="F:RNA polymerase I general transcription initiation factor binding"/>
    <property type="evidence" value="ECO:0007669"/>
    <property type="project" value="TreeGrafter"/>
</dbReference>
<dbReference type="InterPro" id="IPR048535">
    <property type="entry name" value="RRN6_beta-prop"/>
</dbReference>
<evidence type="ECO:0000313" key="5">
    <source>
        <dbReference type="EMBL" id="KAK6509999.1"/>
    </source>
</evidence>
<dbReference type="InterPro" id="IPR019350">
    <property type="entry name" value="RNA_pol_I-sp_TIF_RRN6-like"/>
</dbReference>
<evidence type="ECO:0000313" key="6">
    <source>
        <dbReference type="Proteomes" id="UP001370758"/>
    </source>
</evidence>
<feature type="compositionally biased region" description="Basic residues" evidence="1">
    <location>
        <begin position="842"/>
        <end position="856"/>
    </location>
</feature>
<evidence type="ECO:0000256" key="1">
    <source>
        <dbReference type="SAM" id="MobiDB-lite"/>
    </source>
</evidence>
<feature type="compositionally biased region" description="Polar residues" evidence="1">
    <location>
        <begin position="878"/>
        <end position="909"/>
    </location>
</feature>
<comment type="caution">
    <text evidence="5">The sequence shown here is derived from an EMBL/GenBank/DDBJ whole genome shotgun (WGS) entry which is preliminary data.</text>
</comment>
<dbReference type="Pfam" id="PF10214">
    <property type="entry name" value="Rrn6_beta-prop"/>
    <property type="match status" value="1"/>
</dbReference>
<name>A0AAV9WLI8_9PEZI</name>
<feature type="region of interest" description="Disordered" evidence="1">
    <location>
        <begin position="834"/>
        <end position="927"/>
    </location>
</feature>
<dbReference type="PANTHER" id="PTHR28221:SF2">
    <property type="entry name" value="RNA POLYMERASE I-SPECIFIC TRANSCRIPTION INITIATION FACTOR RRN6"/>
    <property type="match status" value="1"/>
</dbReference>
<evidence type="ECO:0000259" key="4">
    <source>
        <dbReference type="Pfam" id="PF20640"/>
    </source>
</evidence>
<feature type="compositionally biased region" description="Polar residues" evidence="1">
    <location>
        <begin position="738"/>
        <end position="750"/>
    </location>
</feature>
<dbReference type="PANTHER" id="PTHR28221">
    <property type="entry name" value="RNA POLYMERASE I-SPECIFIC TRANSCRIPTION INITIATION FACTOR RRN6"/>
    <property type="match status" value="1"/>
</dbReference>
<dbReference type="Pfam" id="PF20639">
    <property type="entry name" value="Rrn6_K-rich"/>
    <property type="match status" value="1"/>
</dbReference>
<evidence type="ECO:0000259" key="2">
    <source>
        <dbReference type="Pfam" id="PF10214"/>
    </source>
</evidence>
<feature type="compositionally biased region" description="Basic residues" evidence="1">
    <location>
        <begin position="918"/>
        <end position="927"/>
    </location>
</feature>
<dbReference type="Proteomes" id="UP001370758">
    <property type="component" value="Unassembled WGS sequence"/>
</dbReference>
<feature type="compositionally biased region" description="Low complexity" evidence="1">
    <location>
        <begin position="762"/>
        <end position="783"/>
    </location>
</feature>
<feature type="compositionally biased region" description="Basic and acidic residues" evidence="1">
    <location>
        <begin position="515"/>
        <end position="526"/>
    </location>
</feature>
<sequence>MSTIDYGTLGHVEYQTQKGEWSFTRRSKSSRDVIALGNPTLLVPPSIDDAASGVAQGGRQKLALQFIGSHTEFVPAVNQIIDMYEESRGVLHLSQWAVSKTSPLVVIASSTEAQPLVGSAHTSRRVLVYATGVSGNRIAISAVQQQRFSKDELLIRRPSIKPQLQSVFECDGPIEQIQPIYEVETGKTKPYIIIRTQRTIYVVQITSESGPKAGDPLFGAICLGTIEAETIECGDFLHVAVNPWKGEQIAFIDTRGKWGVWDFSLRKTPKSKYVPVTAKPVESGELYTSDDNKLAWANITWGAVETELLVATRKEFFRIDTTTGSVTDIFQSIVKGSYRDVEIINIVRPQVKPGSLLVLTSYTLQVLELAIEIKPTLSWKHCRHPQDRSLCCSVWAANDTECAFIYSRYNPNISVLWGLDSGEPLDFSFLVAEWSDCPILGLVLLEGSTEETAKDGTNRRSDVFALATIGSDHGVWRQDYTLNPNIDARIFHNNRRGNRFALSNQIIDSSDESDDQGRRGGNRDDSTDLGSTFERLSLGTSRRRREVSNISILNLGNIYEIAFDDEQSIYKTGGGEDGRAFLQEYLRRLHSFLNPDEDAEAVSSGLLSFLHPKEGMGGIFDDLNVLSAEVKDLVNNNGSSTTILNLGHAQDFIEISHSLKGVSEEGPGDPDRSITAEALYDSLSKIWLESLPAASPPKLRLRRERLARMVAIDISLSSLGAYPRLVPLEQLRDPTLSEGETQHTPLSQYSRMIDEDGSIVASSGVSGQNSRSSSRSRASSSRSRMFLENFTPVARAPIADADIDGLLADWDVEQSPENYQWRPVFRIQEQIVADYQNSQSRSRSRSRKGSGRRSQRAHSVAGSDRMQGIQGGEDFPMTQPTTRTDTATLIPLSSSQATPGQRFPASQVQRGKYGDSRKTKKRRTEGF</sequence>
<proteinExistence type="predicted"/>
<gene>
    <name evidence="5" type="ORF">TWF481_004713</name>
</gene>
<dbReference type="GO" id="GO:0070860">
    <property type="term" value="C:RNA polymerase I core factor complex"/>
    <property type="evidence" value="ECO:0007669"/>
    <property type="project" value="TreeGrafter"/>
</dbReference>
<dbReference type="GO" id="GO:0001163">
    <property type="term" value="F:RNA polymerase I transcription regulatory region sequence-specific DNA binding"/>
    <property type="evidence" value="ECO:0007669"/>
    <property type="project" value="TreeGrafter"/>
</dbReference>
<protein>
    <recommendedName>
        <fullName evidence="7">RNA polymerase I-specific transcription initiation factor RRN6-like protein</fullName>
    </recommendedName>
</protein>
<dbReference type="Pfam" id="PF20640">
    <property type="entry name" value="Rrn6_HB"/>
    <property type="match status" value="1"/>
</dbReference>
<feature type="region of interest" description="Disordered" evidence="1">
    <location>
        <begin position="506"/>
        <end position="532"/>
    </location>
</feature>
<feature type="domain" description="RRN6 helical bundle" evidence="4">
    <location>
        <begin position="574"/>
        <end position="719"/>
    </location>
</feature>
<feature type="domain" description="RRN6 beta-propeller" evidence="2">
    <location>
        <begin position="122"/>
        <end position="420"/>
    </location>
</feature>
<dbReference type="InterPro" id="IPR048537">
    <property type="entry name" value="RRN6_HB"/>
</dbReference>
<feature type="domain" description="RRN6 K-rich C-terminal" evidence="3">
    <location>
        <begin position="806"/>
        <end position="927"/>
    </location>
</feature>
<dbReference type="InterPro" id="IPR048536">
    <property type="entry name" value="Rrn6_K-rich"/>
</dbReference>
<organism evidence="5 6">
    <name type="scientific">Arthrobotrys musiformis</name>
    <dbReference type="NCBI Taxonomy" id="47236"/>
    <lineage>
        <taxon>Eukaryota</taxon>
        <taxon>Fungi</taxon>
        <taxon>Dikarya</taxon>
        <taxon>Ascomycota</taxon>
        <taxon>Pezizomycotina</taxon>
        <taxon>Orbiliomycetes</taxon>
        <taxon>Orbiliales</taxon>
        <taxon>Orbiliaceae</taxon>
        <taxon>Arthrobotrys</taxon>
    </lineage>
</organism>
<dbReference type="GO" id="GO:0042790">
    <property type="term" value="P:nucleolar large rRNA transcription by RNA polymerase I"/>
    <property type="evidence" value="ECO:0007669"/>
    <property type="project" value="TreeGrafter"/>
</dbReference>
<reference evidence="5 6" key="1">
    <citation type="submission" date="2023-08" db="EMBL/GenBank/DDBJ databases">
        <authorList>
            <person name="Palmer J.M."/>
        </authorList>
    </citation>
    <scope>NUCLEOTIDE SEQUENCE [LARGE SCALE GENOMIC DNA]</scope>
    <source>
        <strain evidence="5 6">TWF481</strain>
    </source>
</reference>
<dbReference type="SUPFAM" id="SSF82171">
    <property type="entry name" value="DPP6 N-terminal domain-like"/>
    <property type="match status" value="1"/>
</dbReference>
<evidence type="ECO:0000259" key="3">
    <source>
        <dbReference type="Pfam" id="PF20639"/>
    </source>
</evidence>
<feature type="region of interest" description="Disordered" evidence="1">
    <location>
        <begin position="733"/>
        <end position="783"/>
    </location>
</feature>
<keyword evidence="6" id="KW-1185">Reference proteome</keyword>